<feature type="region of interest" description="Disordered" evidence="7">
    <location>
        <begin position="695"/>
        <end position="821"/>
    </location>
</feature>
<feature type="compositionally biased region" description="Basic residues" evidence="7">
    <location>
        <begin position="544"/>
        <end position="560"/>
    </location>
</feature>
<dbReference type="CDD" id="cd00202">
    <property type="entry name" value="ZnF_GATA"/>
    <property type="match status" value="1"/>
</dbReference>
<evidence type="ECO:0000259" key="8">
    <source>
        <dbReference type="PROSITE" id="PS50114"/>
    </source>
</evidence>
<evidence type="ECO:0000256" key="4">
    <source>
        <dbReference type="ARBA" id="ARBA00023015"/>
    </source>
</evidence>
<evidence type="ECO:0000256" key="6">
    <source>
        <dbReference type="PROSITE-ProRule" id="PRU00094"/>
    </source>
</evidence>
<evidence type="ECO:0000256" key="1">
    <source>
        <dbReference type="ARBA" id="ARBA00022723"/>
    </source>
</evidence>
<evidence type="ECO:0000256" key="3">
    <source>
        <dbReference type="ARBA" id="ARBA00022833"/>
    </source>
</evidence>
<dbReference type="GO" id="GO:0043565">
    <property type="term" value="F:sequence-specific DNA binding"/>
    <property type="evidence" value="ECO:0007669"/>
    <property type="project" value="InterPro"/>
</dbReference>
<dbReference type="PROSITE" id="PS50114">
    <property type="entry name" value="GATA_ZN_FINGER_2"/>
    <property type="match status" value="1"/>
</dbReference>
<dbReference type="InterPro" id="IPR013088">
    <property type="entry name" value="Znf_NHR/GATA"/>
</dbReference>
<dbReference type="Gene3D" id="3.30.50.10">
    <property type="entry name" value="Erythroid Transcription Factor GATA-1, subunit A"/>
    <property type="match status" value="1"/>
</dbReference>
<dbReference type="PANTHER" id="PTHR47172:SF24">
    <property type="entry name" value="GATA ZINC FINGER DOMAIN-CONTAINING PROTEIN 14-RELATED"/>
    <property type="match status" value="1"/>
</dbReference>
<feature type="compositionally biased region" description="Polar residues" evidence="7">
    <location>
        <begin position="376"/>
        <end position="395"/>
    </location>
</feature>
<organism evidence="9 10">
    <name type="scientific">Lyophyllum shimeji</name>
    <name type="common">Hon-shimeji</name>
    <name type="synonym">Tricholoma shimeji</name>
    <dbReference type="NCBI Taxonomy" id="47721"/>
    <lineage>
        <taxon>Eukaryota</taxon>
        <taxon>Fungi</taxon>
        <taxon>Dikarya</taxon>
        <taxon>Basidiomycota</taxon>
        <taxon>Agaricomycotina</taxon>
        <taxon>Agaricomycetes</taxon>
        <taxon>Agaricomycetidae</taxon>
        <taxon>Agaricales</taxon>
        <taxon>Tricholomatineae</taxon>
        <taxon>Lyophyllaceae</taxon>
        <taxon>Lyophyllum</taxon>
    </lineage>
</organism>
<evidence type="ECO:0000313" key="10">
    <source>
        <dbReference type="Proteomes" id="UP001063166"/>
    </source>
</evidence>
<accession>A0A9P3PR36</accession>
<dbReference type="InterPro" id="IPR000679">
    <property type="entry name" value="Znf_GATA"/>
</dbReference>
<dbReference type="PANTHER" id="PTHR47172">
    <property type="entry name" value="OS01G0976800 PROTEIN"/>
    <property type="match status" value="1"/>
</dbReference>
<reference evidence="9" key="1">
    <citation type="submission" date="2022-07" db="EMBL/GenBank/DDBJ databases">
        <title>The genome of Lyophyllum shimeji provides insight into the initial evolution of ectomycorrhizal fungal genome.</title>
        <authorList>
            <person name="Kobayashi Y."/>
            <person name="Shibata T."/>
            <person name="Hirakawa H."/>
            <person name="Shigenobu S."/>
            <person name="Nishiyama T."/>
            <person name="Yamada A."/>
            <person name="Hasebe M."/>
            <person name="Kawaguchi M."/>
        </authorList>
    </citation>
    <scope>NUCLEOTIDE SEQUENCE</scope>
    <source>
        <strain evidence="9">AT787</strain>
    </source>
</reference>
<feature type="compositionally biased region" description="Low complexity" evidence="7">
    <location>
        <begin position="571"/>
        <end position="613"/>
    </location>
</feature>
<dbReference type="SUPFAM" id="SSF57716">
    <property type="entry name" value="Glucocorticoid receptor-like (DNA-binding domain)"/>
    <property type="match status" value="1"/>
</dbReference>
<dbReference type="EMBL" id="BRPK01000008">
    <property type="protein sequence ID" value="GLB40206.1"/>
    <property type="molecule type" value="Genomic_DNA"/>
</dbReference>
<keyword evidence="3" id="KW-0862">Zinc</keyword>
<proteinExistence type="predicted"/>
<keyword evidence="5" id="KW-0804">Transcription</keyword>
<feature type="domain" description="GATA-type" evidence="8">
    <location>
        <begin position="506"/>
        <end position="541"/>
    </location>
</feature>
<gene>
    <name evidence="9" type="ORF">LshimejAT787_0800770</name>
</gene>
<feature type="region of interest" description="Disordered" evidence="7">
    <location>
        <begin position="544"/>
        <end position="678"/>
    </location>
</feature>
<dbReference type="OrthoDB" id="2162994at2759"/>
<feature type="compositionally biased region" description="Low complexity" evidence="7">
    <location>
        <begin position="702"/>
        <end position="742"/>
    </location>
</feature>
<evidence type="ECO:0000256" key="5">
    <source>
        <dbReference type="ARBA" id="ARBA00023163"/>
    </source>
</evidence>
<keyword evidence="2 6" id="KW-0863">Zinc-finger</keyword>
<keyword evidence="10" id="KW-1185">Reference proteome</keyword>
<dbReference type="PROSITE" id="PS00344">
    <property type="entry name" value="GATA_ZN_FINGER_1"/>
    <property type="match status" value="1"/>
</dbReference>
<sequence>MPAALPHDVPPNGARIHIPASSYYPSDPSYTTDHPHVTLPKVGQTRCYWALLSSELQFIYLDPVLQSHLEEQAELLVGKSLLSFVHPDEQATAKADLGGVLQSRTLHGSVTRVRFSRLSRVRRQLGYEGPPAAWSDADKIALDSNYMAVDIVINWAAEGLVLCFIHAIVDLDPNDNDEINKTGWTNWCGTPLMDQNQIQLLYRRLLVCVQRPDTMDRVFQILGNTPGRPLLLSWPPDQGQGQQRPNGRDFATLAENANIGTRLADGNDAKTSCTRRYKALQTMPPGVGGEVESIFIPHGSVIFACHKVNSSPRSTASSTASMQQLGYSTAQNYSPSPSYYESGPAPYALPPLPTSPSYPSYAAAYAPQRWAHGPGESSSYGTPVGANTSSQQPWGSPSPAHSVASLPPAVSNLRSGSYPPPPHPSHHWQTPGGPASPGFLDAGPGQFPRTASPAYGNYSPGAGSTEGASPGGEDVVPPARRRVSPSSAKEGQAPYPPSGRSAGNRPSGVLKCSSCKATTSPEWRKGPSGKKELCNACGLRYARSRAKKEGHAQPQRRRKDKPSAGITKQRAASATPPTSAVSAPYPTSAPAASSMRRFSGDTSFSSTGSASGSEIYHPHHVHGHVLDQKFTPSPSPPAGPGPMSFVHYAPGGPAHPHPHSYPHPHHTQPGSFYSVPSPLSHAPVQLPLDEHNAGVVGGVGVNGSSASAGASSASRPNHSQGPGPGPGQSNPAMTTTTTLPPLAGYPGRVAGSPLSTMPPPPASFERERESPREREVPREGQREGQSQSQSQREKDRELPPPVQSSVEPRPAHRRGILTQQG</sequence>
<comment type="caution">
    <text evidence="9">The sequence shown here is derived from an EMBL/GenBank/DDBJ whole genome shotgun (WGS) entry which is preliminary data.</text>
</comment>
<keyword evidence="1" id="KW-0479">Metal-binding</keyword>
<name>A0A9P3PR36_LYOSH</name>
<evidence type="ECO:0000256" key="2">
    <source>
        <dbReference type="ARBA" id="ARBA00022771"/>
    </source>
</evidence>
<dbReference type="Pfam" id="PF00320">
    <property type="entry name" value="GATA"/>
    <property type="match status" value="1"/>
</dbReference>
<evidence type="ECO:0000313" key="9">
    <source>
        <dbReference type="EMBL" id="GLB40206.1"/>
    </source>
</evidence>
<feature type="region of interest" description="Disordered" evidence="7">
    <location>
        <begin position="372"/>
        <end position="530"/>
    </location>
</feature>
<protein>
    <submittedName>
        <fullName evidence="9">PAS domain containing protein</fullName>
    </submittedName>
</protein>
<evidence type="ECO:0000256" key="7">
    <source>
        <dbReference type="SAM" id="MobiDB-lite"/>
    </source>
</evidence>
<feature type="compositionally biased region" description="Basic residues" evidence="7">
    <location>
        <begin position="656"/>
        <end position="666"/>
    </location>
</feature>
<dbReference type="GO" id="GO:0006355">
    <property type="term" value="P:regulation of DNA-templated transcription"/>
    <property type="evidence" value="ECO:0007669"/>
    <property type="project" value="InterPro"/>
</dbReference>
<dbReference type="AlphaFoldDB" id="A0A9P3PR36"/>
<feature type="compositionally biased region" description="Basic and acidic residues" evidence="7">
    <location>
        <begin position="764"/>
        <end position="782"/>
    </location>
</feature>
<dbReference type="Proteomes" id="UP001063166">
    <property type="component" value="Unassembled WGS sequence"/>
</dbReference>
<dbReference type="SMART" id="SM00401">
    <property type="entry name" value="ZnF_GATA"/>
    <property type="match status" value="1"/>
</dbReference>
<dbReference type="GO" id="GO:0008270">
    <property type="term" value="F:zinc ion binding"/>
    <property type="evidence" value="ECO:0007669"/>
    <property type="project" value="UniProtKB-KW"/>
</dbReference>
<keyword evidence="4" id="KW-0805">Transcription regulation</keyword>